<proteinExistence type="predicted"/>
<dbReference type="Pfam" id="PF05193">
    <property type="entry name" value="Peptidase_M16_C"/>
    <property type="match status" value="1"/>
</dbReference>
<feature type="domain" description="Peptidase M16C associated" evidence="1">
    <location>
        <begin position="453"/>
        <end position="707"/>
    </location>
</feature>
<dbReference type="Gene3D" id="3.30.830.10">
    <property type="entry name" value="Metalloenzyme, LuxS/M16 peptidase-like"/>
    <property type="match status" value="4"/>
</dbReference>
<dbReference type="EMBL" id="KB206215">
    <property type="protein sequence ID" value="ELP94435.1"/>
    <property type="molecule type" value="Genomic_DNA"/>
</dbReference>
<dbReference type="VEuPathDB" id="AmoebaDB:EIN_047180"/>
<dbReference type="Pfam" id="PF08367">
    <property type="entry name" value="M16C_assoc"/>
    <property type="match status" value="1"/>
</dbReference>
<protein>
    <submittedName>
        <fullName evidence="2">Protein hypA, putative</fullName>
    </submittedName>
</protein>
<evidence type="ECO:0000313" key="3">
    <source>
        <dbReference type="Proteomes" id="UP000014680"/>
    </source>
</evidence>
<dbReference type="GO" id="GO:0016485">
    <property type="term" value="P:protein processing"/>
    <property type="evidence" value="ECO:0007669"/>
    <property type="project" value="TreeGrafter"/>
</dbReference>
<sequence length="953" mass="109237">MNKFTEVSRDKLPDYHVEAIVYQHNKTGATVVKMLSKDPNKVFSIAFRTPVTNNKGIAHILEHSTLCGSDAFTTKEPFADLNKGSLKNFLNAFTMPDSTMYPIASTNDKDYQNLMKVYLDAVFFPRVRKDIFPFYQEGWRWEKNEQGELTVNGVVYNEMKNSETSPTSISERKIRKTMFEGTYSHESGGISNAIETLKYEELQEFHKMHYNPTNSITVLYSPMSLLKNEMEILDGYFDQFEKTEPSHVIDESTGVKGQTIEVEYPINQEDPEEGKDVFMYAWRIKDMTEETKFGLGVVGRLLVMTEGSPLSEKIKALGIGKKVSYSFDTDYKSPLFIIVVTDAVSDKFEEFKTVVRSELEKIVNVGFDVTRATSVLNVEEFDLKECAFSNYPKGIIFALEATIGFVHELKDIFTEFRVSGTLKKARQNLHNKFFEQFIQTYLLDNDDFVVSKCAPNKLLLKQMEEEEKERHKVMSSTFTEEKMTEIVNISEELKRQQQAEDTPEQVATIPQLHLSDISREGTDITLEKVDNSVVTYRKLNSTNGILYFDYAFNINDFTLEEVCAANFLAYMMKAFNTEKHTFKMLNALVDINFGALIFSVSTCSNRRIGAPFSETSKANPVFSVSGKMLYNFIEDGVKVIGEILNEIKFEKDVLKKKLDENIATLESTMKSTPFMVMVCRMESYLTSSGVLTDEMRGVNNYRRLVKIRDNFDTEGEAFLNELESVYKKIFCPSRATLYYSCDEEEKDTVLNQINELNAFMRGTPHGTEIVYPAPVARNEALVVPSKVNFVGKGFNFIQMGVEYNAALRVLMEIVEKGYMWDKVRVKMERMVHDPHVYETLDLYDGLIEYLENFNLSEREIETYLIGIFADIDSPLNPSALFETCVFSHMNNTTDNFPETRKQMFEITLEKLKEQAKVIIDGIKKSVVCVIGSEEQIKKREGVFNEIIPVFKTN</sequence>
<dbReference type="OrthoDB" id="10250783at2759"/>
<evidence type="ECO:0000259" key="1">
    <source>
        <dbReference type="SMART" id="SM01264"/>
    </source>
</evidence>
<accession>A0A0A1UH21</accession>
<keyword evidence="3" id="KW-1185">Reference proteome</keyword>
<dbReference type="InterPro" id="IPR007863">
    <property type="entry name" value="Peptidase_M16_C"/>
</dbReference>
<dbReference type="Pfam" id="PF00675">
    <property type="entry name" value="Peptidase_M16"/>
    <property type="match status" value="1"/>
</dbReference>
<dbReference type="InterPro" id="IPR011249">
    <property type="entry name" value="Metalloenz_LuxS/M16"/>
</dbReference>
<evidence type="ECO:0000313" key="2">
    <source>
        <dbReference type="EMBL" id="ELP94435.1"/>
    </source>
</evidence>
<dbReference type="PANTHER" id="PTHR43016:SF13">
    <property type="entry name" value="PRESEQUENCE PROTEASE, MITOCHONDRIAL"/>
    <property type="match status" value="1"/>
</dbReference>
<dbReference type="GeneID" id="14893464"/>
<dbReference type="GO" id="GO:0004222">
    <property type="term" value="F:metalloendopeptidase activity"/>
    <property type="evidence" value="ECO:0007669"/>
    <property type="project" value="TreeGrafter"/>
</dbReference>
<name>A0A0A1UH21_ENTIV</name>
<dbReference type="SMART" id="SM01264">
    <property type="entry name" value="M16C_associated"/>
    <property type="match status" value="1"/>
</dbReference>
<dbReference type="InterPro" id="IPR013578">
    <property type="entry name" value="Peptidase_M16C_assoc"/>
</dbReference>
<dbReference type="OMA" id="PCTKIIV"/>
<dbReference type="GO" id="GO:0046872">
    <property type="term" value="F:metal ion binding"/>
    <property type="evidence" value="ECO:0007669"/>
    <property type="project" value="InterPro"/>
</dbReference>
<dbReference type="InterPro" id="IPR011765">
    <property type="entry name" value="Pept_M16_N"/>
</dbReference>
<dbReference type="Proteomes" id="UP000014680">
    <property type="component" value="Unassembled WGS sequence"/>
</dbReference>
<dbReference type="GO" id="GO:0005759">
    <property type="term" value="C:mitochondrial matrix"/>
    <property type="evidence" value="ECO:0007669"/>
    <property type="project" value="TreeGrafter"/>
</dbReference>
<dbReference type="AlphaFoldDB" id="A0A0A1UH21"/>
<dbReference type="KEGG" id="eiv:EIN_047180"/>
<dbReference type="SUPFAM" id="SSF63411">
    <property type="entry name" value="LuxS/MPP-like metallohydrolase"/>
    <property type="match status" value="4"/>
</dbReference>
<dbReference type="PANTHER" id="PTHR43016">
    <property type="entry name" value="PRESEQUENCE PROTEASE"/>
    <property type="match status" value="1"/>
</dbReference>
<organism evidence="2 3">
    <name type="scientific">Entamoeba invadens IP1</name>
    <dbReference type="NCBI Taxonomy" id="370355"/>
    <lineage>
        <taxon>Eukaryota</taxon>
        <taxon>Amoebozoa</taxon>
        <taxon>Evosea</taxon>
        <taxon>Archamoebae</taxon>
        <taxon>Mastigamoebida</taxon>
        <taxon>Entamoebidae</taxon>
        <taxon>Entamoeba</taxon>
    </lineage>
</organism>
<gene>
    <name evidence="2" type="ORF">EIN_047180</name>
</gene>
<reference evidence="2 3" key="1">
    <citation type="submission" date="2012-10" db="EMBL/GenBank/DDBJ databases">
        <authorList>
            <person name="Zafar N."/>
            <person name="Inman J."/>
            <person name="Hall N."/>
            <person name="Lorenzi H."/>
            <person name="Caler E."/>
        </authorList>
    </citation>
    <scope>NUCLEOTIDE SEQUENCE [LARGE SCALE GENOMIC DNA]</scope>
    <source>
        <strain evidence="2 3">IP1</strain>
    </source>
</reference>
<dbReference type="RefSeq" id="XP_004261206.1">
    <property type="nucleotide sequence ID" value="XM_004261158.1"/>
</dbReference>